<dbReference type="InterPro" id="IPR048325">
    <property type="entry name" value="ZSWIM3_N"/>
</dbReference>
<protein>
    <recommendedName>
        <fullName evidence="1">ZSWIM3 N-terminal domain-containing protein</fullName>
    </recommendedName>
</protein>
<comment type="caution">
    <text evidence="2">The sequence shown here is derived from an EMBL/GenBank/DDBJ whole genome shotgun (WGS) entry which is preliminary data.</text>
</comment>
<organism evidence="2 3">
    <name type="scientific">Phytophthora cactorum</name>
    <dbReference type="NCBI Taxonomy" id="29920"/>
    <lineage>
        <taxon>Eukaryota</taxon>
        <taxon>Sar</taxon>
        <taxon>Stramenopiles</taxon>
        <taxon>Oomycota</taxon>
        <taxon>Peronosporomycetes</taxon>
        <taxon>Peronosporales</taxon>
        <taxon>Peronosporaceae</taxon>
        <taxon>Phytophthora</taxon>
    </lineage>
</organism>
<name>A0A8T1TKG7_9STRA</name>
<sequence length="105" mass="12305">MAVERSDIVNVVPPFPAEPIQTWEHFESVLKAYKKKYNLKFCVRSSETTARYNRSHNNQTPTKFKWTHKVYRCTNGVSQESRSNGHRNRKRRYCGCKARLTPTVG</sequence>
<gene>
    <name evidence="2" type="ORF">JG687_00019423</name>
</gene>
<proteinExistence type="predicted"/>
<reference evidence="2" key="1">
    <citation type="submission" date="2021-01" db="EMBL/GenBank/DDBJ databases">
        <title>Phytophthora aleatoria, a newly-described species from Pinus radiata is distinct from Phytophthora cactorum isolates based on comparative genomics.</title>
        <authorList>
            <person name="Mcdougal R."/>
            <person name="Panda P."/>
            <person name="Williams N."/>
            <person name="Studholme D.J."/>
        </authorList>
    </citation>
    <scope>NUCLEOTIDE SEQUENCE</scope>
    <source>
        <strain evidence="2">NZFS 3830</strain>
    </source>
</reference>
<dbReference type="Proteomes" id="UP000688947">
    <property type="component" value="Unassembled WGS sequence"/>
</dbReference>
<evidence type="ECO:0000313" key="2">
    <source>
        <dbReference type="EMBL" id="KAG6941820.1"/>
    </source>
</evidence>
<dbReference type="EMBL" id="JAENGZ010003292">
    <property type="protein sequence ID" value="KAG6941820.1"/>
    <property type="molecule type" value="Genomic_DNA"/>
</dbReference>
<evidence type="ECO:0000259" key="1">
    <source>
        <dbReference type="Pfam" id="PF21599"/>
    </source>
</evidence>
<dbReference type="AlphaFoldDB" id="A0A8T1TKG7"/>
<accession>A0A8T1TKG7</accession>
<dbReference type="VEuPathDB" id="FungiDB:PC110_g14596"/>
<evidence type="ECO:0000313" key="3">
    <source>
        <dbReference type="Proteomes" id="UP000688947"/>
    </source>
</evidence>
<feature type="domain" description="ZSWIM3 N-terminal" evidence="1">
    <location>
        <begin position="21"/>
        <end position="100"/>
    </location>
</feature>
<dbReference type="OrthoDB" id="127133at2759"/>
<dbReference type="Pfam" id="PF21599">
    <property type="entry name" value="ZSWIM3_N"/>
    <property type="match status" value="1"/>
</dbReference>